<feature type="compositionally biased region" description="Basic and acidic residues" evidence="2">
    <location>
        <begin position="66"/>
        <end position="80"/>
    </location>
</feature>
<feature type="compositionally biased region" description="Low complexity" evidence="2">
    <location>
        <begin position="11"/>
        <end position="30"/>
    </location>
</feature>
<dbReference type="Proteomes" id="UP000318693">
    <property type="component" value="Unassembled WGS sequence"/>
</dbReference>
<feature type="domain" description="Gfo/Idh/MocA-like oxidoreductase N-terminal" evidence="3">
    <location>
        <begin position="149"/>
        <end position="266"/>
    </location>
</feature>
<keyword evidence="6" id="KW-1185">Reference proteome</keyword>
<dbReference type="PANTHER" id="PTHR43708">
    <property type="entry name" value="CONSERVED EXPRESSED OXIDOREDUCTASE (EUROFUNG)"/>
    <property type="match status" value="1"/>
</dbReference>
<dbReference type="Gene3D" id="3.40.50.720">
    <property type="entry name" value="NAD(P)-binding Rossmann-like Domain"/>
    <property type="match status" value="1"/>
</dbReference>
<feature type="compositionally biased region" description="Gly residues" evidence="2">
    <location>
        <begin position="1"/>
        <end position="10"/>
    </location>
</feature>
<dbReference type="SUPFAM" id="SSF51735">
    <property type="entry name" value="NAD(P)-binding Rossmann-fold domains"/>
    <property type="match status" value="1"/>
</dbReference>
<sequence>MCRGRPGGLLGPPRAGRGARPVRRGAGAPRRTLRGESPRSPPHRHAPVAAGGARPPRGGNGTGDPAPRDQRRGRRGDGRPHPRGGRGPQRAGQRPRPAPQPTAPGGAARLRRPAQPRGRPGLRRPGVAGSHHGRRAVGLGDQVMTADTLRIGVVGAGNASRFHLAGWRRLPTATVVDVVDAVPERAAQRAQEFGVTHSGASAEALVGSGAVDAIDVITPAGTHADIVEYALARGVHVLCQKPVAETPDDIARIHAAATEGPGRLMVHENWRFRGWFRELRRRLDADELGPVFHLRSSARFAGTVTTPSHPQVPFSLARQAFFADMDRFLLLESVIHQLDVTRYLLGEPDSVYARTHSVSERVRGEDVATVMLGYPDATAVIDRSYASKGYPDPPLLSETVALEGTRGSAFVDSTGTLRVVVEDGAGRHEDVTPPEPDAYGASYARAIASFADALASGAPFETDIEDNIRTLRLVFAAYESARRGEPLGREEIDATVPVPLTAHDRGAR</sequence>
<evidence type="ECO:0000313" key="5">
    <source>
        <dbReference type="EMBL" id="TRW43150.1"/>
    </source>
</evidence>
<dbReference type="Pfam" id="PF01408">
    <property type="entry name" value="GFO_IDH_MocA"/>
    <property type="match status" value="1"/>
</dbReference>
<feature type="domain" description="GFO/IDH/MocA-like oxidoreductase" evidence="4">
    <location>
        <begin position="276"/>
        <end position="409"/>
    </location>
</feature>
<dbReference type="Gene3D" id="3.30.360.10">
    <property type="entry name" value="Dihydrodipicolinate Reductase, domain 2"/>
    <property type="match status" value="1"/>
</dbReference>
<evidence type="ECO:0000259" key="4">
    <source>
        <dbReference type="Pfam" id="PF22725"/>
    </source>
</evidence>
<dbReference type="Pfam" id="PF22725">
    <property type="entry name" value="GFO_IDH_MocA_C3"/>
    <property type="match status" value="1"/>
</dbReference>
<feature type="compositionally biased region" description="Low complexity" evidence="2">
    <location>
        <begin position="47"/>
        <end position="57"/>
    </location>
</feature>
<evidence type="ECO:0008006" key="7">
    <source>
        <dbReference type="Google" id="ProtNLM"/>
    </source>
</evidence>
<dbReference type="InterPro" id="IPR055170">
    <property type="entry name" value="GFO_IDH_MocA-like_dom"/>
</dbReference>
<gene>
    <name evidence="5" type="ORF">FJ693_18800</name>
</gene>
<name>A0A552WK69_9MICO</name>
<comment type="caution">
    <text evidence="5">The sequence shown here is derived from an EMBL/GenBank/DDBJ whole genome shotgun (WGS) entry which is preliminary data.</text>
</comment>
<feature type="region of interest" description="Disordered" evidence="2">
    <location>
        <begin position="1"/>
        <end position="139"/>
    </location>
</feature>
<dbReference type="SUPFAM" id="SSF55347">
    <property type="entry name" value="Glyceraldehyde-3-phosphate dehydrogenase-like, C-terminal domain"/>
    <property type="match status" value="1"/>
</dbReference>
<accession>A0A552WK69</accession>
<dbReference type="AlphaFoldDB" id="A0A552WK69"/>
<evidence type="ECO:0000256" key="1">
    <source>
        <dbReference type="ARBA" id="ARBA00023027"/>
    </source>
</evidence>
<evidence type="ECO:0000313" key="6">
    <source>
        <dbReference type="Proteomes" id="UP000318693"/>
    </source>
</evidence>
<dbReference type="EMBL" id="VJXR01000100">
    <property type="protein sequence ID" value="TRW43150.1"/>
    <property type="molecule type" value="Genomic_DNA"/>
</dbReference>
<dbReference type="PANTHER" id="PTHR43708:SF8">
    <property type="entry name" value="OXIDOREDUCTASE"/>
    <property type="match status" value="1"/>
</dbReference>
<dbReference type="InterPro" id="IPR051317">
    <property type="entry name" value="Gfo/Idh/MocA_oxidoreduct"/>
</dbReference>
<organism evidence="5 6">
    <name type="scientific">Georgenia yuyongxinii</name>
    <dbReference type="NCBI Taxonomy" id="2589797"/>
    <lineage>
        <taxon>Bacteria</taxon>
        <taxon>Bacillati</taxon>
        <taxon>Actinomycetota</taxon>
        <taxon>Actinomycetes</taxon>
        <taxon>Micrococcales</taxon>
        <taxon>Bogoriellaceae</taxon>
        <taxon>Georgenia</taxon>
    </lineage>
</organism>
<evidence type="ECO:0000259" key="3">
    <source>
        <dbReference type="Pfam" id="PF01408"/>
    </source>
</evidence>
<keyword evidence="1" id="KW-0520">NAD</keyword>
<dbReference type="InterPro" id="IPR000683">
    <property type="entry name" value="Gfo/Idh/MocA-like_OxRdtase_N"/>
</dbReference>
<protein>
    <recommendedName>
        <fullName evidence="7">Gfo/Idh/MocA family oxidoreductase</fullName>
    </recommendedName>
</protein>
<feature type="compositionally biased region" description="Low complexity" evidence="2">
    <location>
        <begin position="115"/>
        <end position="129"/>
    </location>
</feature>
<reference evidence="5 6" key="1">
    <citation type="submission" date="2019-07" db="EMBL/GenBank/DDBJ databases">
        <title>Georgenia wutianyii sp. nov. and Georgenia *** sp. nov. isolated from plateau pika (Ochotona curzoniae) in the Qinghai-Tibet plateau of China.</title>
        <authorList>
            <person name="Tian Z."/>
        </authorList>
    </citation>
    <scope>NUCLEOTIDE SEQUENCE [LARGE SCALE GENOMIC DNA]</scope>
    <source>
        <strain evidence="5 6">Z446</strain>
    </source>
</reference>
<dbReference type="InterPro" id="IPR036291">
    <property type="entry name" value="NAD(P)-bd_dom_sf"/>
</dbReference>
<dbReference type="GO" id="GO:0000166">
    <property type="term" value="F:nucleotide binding"/>
    <property type="evidence" value="ECO:0007669"/>
    <property type="project" value="InterPro"/>
</dbReference>
<evidence type="ECO:0000256" key="2">
    <source>
        <dbReference type="SAM" id="MobiDB-lite"/>
    </source>
</evidence>
<proteinExistence type="predicted"/>